<dbReference type="Pfam" id="PF13855">
    <property type="entry name" value="LRR_8"/>
    <property type="match status" value="1"/>
</dbReference>
<dbReference type="SUPFAM" id="SSF56112">
    <property type="entry name" value="Protein kinase-like (PK-like)"/>
    <property type="match status" value="1"/>
</dbReference>
<dbReference type="Gene3D" id="1.10.510.10">
    <property type="entry name" value="Transferase(Phosphotransferase) domain 1"/>
    <property type="match status" value="1"/>
</dbReference>
<keyword evidence="5 13" id="KW-0732">Signal</keyword>
<evidence type="ECO:0000256" key="2">
    <source>
        <dbReference type="ARBA" id="ARBA00022553"/>
    </source>
</evidence>
<keyword evidence="16" id="KW-1185">Reference proteome</keyword>
<protein>
    <recommendedName>
        <fullName evidence="14">Protein kinase domain-containing protein</fullName>
    </recommendedName>
</protein>
<keyword evidence="8" id="KW-0067">ATP-binding</keyword>
<accession>A0A8T2RCJ3</accession>
<comment type="subcellular location">
    <subcellularLocation>
        <location evidence="1">Membrane</location>
    </subcellularLocation>
</comment>
<feature type="chain" id="PRO_5035748483" description="Protein kinase domain-containing protein" evidence="13">
    <location>
        <begin position="29"/>
        <end position="669"/>
    </location>
</feature>
<feature type="region of interest" description="Disordered" evidence="11">
    <location>
        <begin position="309"/>
        <end position="334"/>
    </location>
</feature>
<dbReference type="EMBL" id="CM035433">
    <property type="protein sequence ID" value="KAH7293557.1"/>
    <property type="molecule type" value="Genomic_DNA"/>
</dbReference>
<dbReference type="InterPro" id="IPR001245">
    <property type="entry name" value="Ser-Thr/Tyr_kinase_cat_dom"/>
</dbReference>
<evidence type="ECO:0000256" key="10">
    <source>
        <dbReference type="ARBA" id="ARBA00023136"/>
    </source>
</evidence>
<evidence type="ECO:0000256" key="8">
    <source>
        <dbReference type="ARBA" id="ARBA00022840"/>
    </source>
</evidence>
<dbReference type="CDD" id="cd14066">
    <property type="entry name" value="STKc_IRAK"/>
    <property type="match status" value="1"/>
</dbReference>
<gene>
    <name evidence="15" type="ORF">KP509_28G030900</name>
</gene>
<keyword evidence="6" id="KW-0677">Repeat</keyword>
<sequence length="669" mass="72306">MTMQTWAWFISWATALLTVASAVSTASAADLGSDQQALEAFLAGLQAAPRVRWPSNSSVCTWQGVVCSSANAAERRVIALRLPAVGLFGQVSSGTLGQLSELRILSLHSNKLSGSLPRDLSNCTQLRSLYLQDNELSGTLPPLSDVTPLVRLVLANNRFSGAIPSSYSFLHRLGTLYLQNNQLSGPLPVFLSEFPRLAELSLANNSFSGSVPVGLQQRFGVHAFEGNRFCGAPLFLSCPSSGNSPSPTPKISPPSTGSSRSSLRLSAGYIAAISVGAVALIFFILACCVVWCVRRKSWEAEGVIKTAETGPHVGASSGKGPADESKEEYQSSAAEPEGSKLVFFEGSRYTFDLEDLLRASAEVLGKGSVGTAYKAVLEDGTTVVVKRLKDVAVTQREFEHHLNFLGSLHHQNVLPLRGYYYSKDEKLLLHDFVSSGSLSALLHGSKGSLKSSLDWETRLRIATGAAKGIAYLHEQEGGSTFTHGNIKSSNVLISKNFDPIVADYALASLFGPIPLTPRMAGYKAPEILESRQATQQSDVYSFGVVLLELLTGKTPIHTTNEEGLDLPRWVQSVVREEWTSEVFDVDLMRYQNIEEEMVQALQIAMSCVIASPEQRPTMVQVVKMLEDVHSSEASDGNRQSSSDKSRESGGYTPQRDVSTDPSTPPRNTP</sequence>
<evidence type="ECO:0000313" key="16">
    <source>
        <dbReference type="Proteomes" id="UP000825935"/>
    </source>
</evidence>
<dbReference type="PROSITE" id="PS50011">
    <property type="entry name" value="PROTEIN_KINASE_DOM"/>
    <property type="match status" value="1"/>
</dbReference>
<evidence type="ECO:0000256" key="7">
    <source>
        <dbReference type="ARBA" id="ARBA00022741"/>
    </source>
</evidence>
<dbReference type="Pfam" id="PF08263">
    <property type="entry name" value="LRRNT_2"/>
    <property type="match status" value="1"/>
</dbReference>
<dbReference type="Pfam" id="PF07714">
    <property type="entry name" value="PK_Tyr_Ser-Thr"/>
    <property type="match status" value="1"/>
</dbReference>
<evidence type="ECO:0000313" key="15">
    <source>
        <dbReference type="EMBL" id="KAH7293557.1"/>
    </source>
</evidence>
<dbReference type="AlphaFoldDB" id="A0A8T2RCJ3"/>
<dbReference type="InterPro" id="IPR001611">
    <property type="entry name" value="Leu-rich_rpt"/>
</dbReference>
<evidence type="ECO:0000256" key="3">
    <source>
        <dbReference type="ARBA" id="ARBA00022614"/>
    </source>
</evidence>
<evidence type="ECO:0000259" key="14">
    <source>
        <dbReference type="PROSITE" id="PS50011"/>
    </source>
</evidence>
<feature type="transmembrane region" description="Helical" evidence="12">
    <location>
        <begin position="269"/>
        <end position="293"/>
    </location>
</feature>
<keyword evidence="10 12" id="KW-0472">Membrane</keyword>
<dbReference type="InterPro" id="IPR013210">
    <property type="entry name" value="LRR_N_plant-typ"/>
</dbReference>
<dbReference type="GO" id="GO:0005524">
    <property type="term" value="F:ATP binding"/>
    <property type="evidence" value="ECO:0007669"/>
    <property type="project" value="UniProtKB-KW"/>
</dbReference>
<dbReference type="FunFam" id="1.10.510.10:FF:000095">
    <property type="entry name" value="protein STRUBBELIG-RECEPTOR FAMILY 8"/>
    <property type="match status" value="1"/>
</dbReference>
<feature type="signal peptide" evidence="13">
    <location>
        <begin position="1"/>
        <end position="28"/>
    </location>
</feature>
<reference evidence="15" key="1">
    <citation type="submission" date="2021-08" db="EMBL/GenBank/DDBJ databases">
        <title>WGS assembly of Ceratopteris richardii.</title>
        <authorList>
            <person name="Marchant D.B."/>
            <person name="Chen G."/>
            <person name="Jenkins J."/>
            <person name="Shu S."/>
            <person name="Leebens-Mack J."/>
            <person name="Grimwood J."/>
            <person name="Schmutz J."/>
            <person name="Soltis P."/>
            <person name="Soltis D."/>
            <person name="Chen Z.-H."/>
        </authorList>
    </citation>
    <scope>NUCLEOTIDE SEQUENCE</scope>
    <source>
        <strain evidence="15">Whitten #5841</strain>
        <tissue evidence="15">Leaf</tissue>
    </source>
</reference>
<evidence type="ECO:0000256" key="5">
    <source>
        <dbReference type="ARBA" id="ARBA00022729"/>
    </source>
</evidence>
<evidence type="ECO:0000256" key="9">
    <source>
        <dbReference type="ARBA" id="ARBA00022989"/>
    </source>
</evidence>
<evidence type="ECO:0000256" key="6">
    <source>
        <dbReference type="ARBA" id="ARBA00022737"/>
    </source>
</evidence>
<dbReference type="SUPFAM" id="SSF52058">
    <property type="entry name" value="L domain-like"/>
    <property type="match status" value="1"/>
</dbReference>
<dbReference type="OrthoDB" id="4062651at2759"/>
<feature type="domain" description="Protein kinase" evidence="14">
    <location>
        <begin position="358"/>
        <end position="632"/>
    </location>
</feature>
<keyword evidence="9 12" id="KW-1133">Transmembrane helix</keyword>
<dbReference type="InterPro" id="IPR011009">
    <property type="entry name" value="Kinase-like_dom_sf"/>
</dbReference>
<dbReference type="InterPro" id="IPR032675">
    <property type="entry name" value="LRR_dom_sf"/>
</dbReference>
<dbReference type="Proteomes" id="UP000825935">
    <property type="component" value="Chromosome 28"/>
</dbReference>
<keyword evidence="7" id="KW-0547">Nucleotide-binding</keyword>
<dbReference type="FunFam" id="3.30.200.20:FF:000307">
    <property type="entry name" value="pollen receptor-like kinase 1"/>
    <property type="match status" value="1"/>
</dbReference>
<dbReference type="PANTHER" id="PTHR48010:SF55">
    <property type="entry name" value="OS01G0607900 PROTEIN"/>
    <property type="match status" value="1"/>
</dbReference>
<keyword evidence="4 12" id="KW-0812">Transmembrane</keyword>
<organism evidence="15 16">
    <name type="scientific">Ceratopteris richardii</name>
    <name type="common">Triangle waterfern</name>
    <dbReference type="NCBI Taxonomy" id="49495"/>
    <lineage>
        <taxon>Eukaryota</taxon>
        <taxon>Viridiplantae</taxon>
        <taxon>Streptophyta</taxon>
        <taxon>Embryophyta</taxon>
        <taxon>Tracheophyta</taxon>
        <taxon>Polypodiopsida</taxon>
        <taxon>Polypodiidae</taxon>
        <taxon>Polypodiales</taxon>
        <taxon>Pteridineae</taxon>
        <taxon>Pteridaceae</taxon>
        <taxon>Parkerioideae</taxon>
        <taxon>Ceratopteris</taxon>
    </lineage>
</organism>
<dbReference type="FunFam" id="3.80.10.10:FF:000234">
    <property type="entry name" value="Probable inactive receptor kinase RLK902"/>
    <property type="match status" value="1"/>
</dbReference>
<keyword evidence="3" id="KW-0433">Leucine-rich repeat</keyword>
<name>A0A8T2RCJ3_CERRI</name>
<evidence type="ECO:0000256" key="12">
    <source>
        <dbReference type="SAM" id="Phobius"/>
    </source>
</evidence>
<dbReference type="PANTHER" id="PTHR48010">
    <property type="entry name" value="OS05G0588300 PROTEIN"/>
    <property type="match status" value="1"/>
</dbReference>
<evidence type="ECO:0000256" key="4">
    <source>
        <dbReference type="ARBA" id="ARBA00022692"/>
    </source>
</evidence>
<dbReference type="InterPro" id="IPR000719">
    <property type="entry name" value="Prot_kinase_dom"/>
</dbReference>
<dbReference type="GO" id="GO:0004672">
    <property type="term" value="F:protein kinase activity"/>
    <property type="evidence" value="ECO:0007669"/>
    <property type="project" value="InterPro"/>
</dbReference>
<dbReference type="GO" id="GO:0016020">
    <property type="term" value="C:membrane"/>
    <property type="evidence" value="ECO:0007669"/>
    <property type="project" value="UniProtKB-SubCell"/>
</dbReference>
<keyword evidence="2" id="KW-0597">Phosphoprotein</keyword>
<dbReference type="Gene3D" id="3.30.200.20">
    <property type="entry name" value="Phosphorylase Kinase, domain 1"/>
    <property type="match status" value="1"/>
</dbReference>
<evidence type="ECO:0000256" key="13">
    <source>
        <dbReference type="SAM" id="SignalP"/>
    </source>
</evidence>
<evidence type="ECO:0000256" key="1">
    <source>
        <dbReference type="ARBA" id="ARBA00004370"/>
    </source>
</evidence>
<evidence type="ECO:0000256" key="11">
    <source>
        <dbReference type="SAM" id="MobiDB-lite"/>
    </source>
</evidence>
<comment type="caution">
    <text evidence="15">The sequence shown here is derived from an EMBL/GenBank/DDBJ whole genome shotgun (WGS) entry which is preliminary data.</text>
</comment>
<proteinExistence type="predicted"/>
<dbReference type="Gene3D" id="3.80.10.10">
    <property type="entry name" value="Ribonuclease Inhibitor"/>
    <property type="match status" value="2"/>
</dbReference>
<dbReference type="InterPro" id="IPR050994">
    <property type="entry name" value="At_inactive_RLKs"/>
</dbReference>
<feature type="region of interest" description="Disordered" evidence="11">
    <location>
        <begin position="628"/>
        <end position="669"/>
    </location>
</feature>